<evidence type="ECO:0000313" key="3">
    <source>
        <dbReference type="Proteomes" id="UP001205105"/>
    </source>
</evidence>
<dbReference type="PANTHER" id="PTHR36774">
    <property type="entry name" value="INSULIN-INDUCED PROTEIN"/>
    <property type="match status" value="1"/>
</dbReference>
<feature type="transmembrane region" description="Helical" evidence="1">
    <location>
        <begin position="43"/>
        <end position="66"/>
    </location>
</feature>
<keyword evidence="1" id="KW-0812">Transmembrane</keyword>
<proteinExistence type="predicted"/>
<dbReference type="PANTHER" id="PTHR36774:SF1">
    <property type="entry name" value="INSULIN-INDUCED PROTEIN"/>
    <property type="match status" value="1"/>
</dbReference>
<comment type="caution">
    <text evidence="2">The sequence shown here is derived from an EMBL/GenBank/DDBJ whole genome shotgun (WGS) entry which is preliminary data.</text>
</comment>
<protein>
    <submittedName>
        <fullName evidence="2">Uncharacterized protein</fullName>
    </submittedName>
</protein>
<feature type="transmembrane region" description="Helical" evidence="1">
    <location>
        <begin position="118"/>
        <end position="134"/>
    </location>
</feature>
<dbReference type="Proteomes" id="UP001205105">
    <property type="component" value="Unassembled WGS sequence"/>
</dbReference>
<reference evidence="2" key="1">
    <citation type="submission" date="2020-11" db="EMBL/GenBank/DDBJ databases">
        <title>Chlorella ohadii genome sequencing and assembly.</title>
        <authorList>
            <person name="Murik O."/>
            <person name="Treves H."/>
            <person name="Kedem I."/>
            <person name="Shotland Y."/>
            <person name="Kaplan A."/>
        </authorList>
    </citation>
    <scope>NUCLEOTIDE SEQUENCE</scope>
    <source>
        <strain evidence="2">1</strain>
    </source>
</reference>
<keyword evidence="1" id="KW-0472">Membrane</keyword>
<dbReference type="EMBL" id="JADXDR010000083">
    <property type="protein sequence ID" value="KAI7840253.1"/>
    <property type="molecule type" value="Genomic_DNA"/>
</dbReference>
<accession>A0AAD5DPR8</accession>
<evidence type="ECO:0000313" key="2">
    <source>
        <dbReference type="EMBL" id="KAI7840253.1"/>
    </source>
</evidence>
<feature type="transmembrane region" description="Helical" evidence="1">
    <location>
        <begin position="87"/>
        <end position="112"/>
    </location>
</feature>
<feature type="transmembrane region" description="Helical" evidence="1">
    <location>
        <begin position="141"/>
        <end position="164"/>
    </location>
</feature>
<keyword evidence="1" id="KW-1133">Transmembrane helix</keyword>
<keyword evidence="3" id="KW-1185">Reference proteome</keyword>
<dbReference type="AlphaFoldDB" id="A0AAD5DPR8"/>
<gene>
    <name evidence="2" type="ORF">COHA_006035</name>
</gene>
<sequence length="207" mass="22340">MSALFSIVTTLGLTGASVGTYLDGIHSRVHVLVYDKLPLIHGGLHTSAIVPPLLAAFYVVLGGLYFKADSWLLERGDQATEAAYRRINLGTMCLSFGALAASLALSSVLYANDVPADQISWVLAACAAANYLVFDGTKQGLALALLCAVACPASELMLMHILQLWHYPEATLFTEIPHSGIPSWVPWCYFIYTSAVAQLTRYLNKTS</sequence>
<feature type="transmembrane region" description="Helical" evidence="1">
    <location>
        <begin position="184"/>
        <end position="203"/>
    </location>
</feature>
<evidence type="ECO:0000256" key="1">
    <source>
        <dbReference type="SAM" id="Phobius"/>
    </source>
</evidence>
<organism evidence="2 3">
    <name type="scientific">Chlorella ohadii</name>
    <dbReference type="NCBI Taxonomy" id="2649997"/>
    <lineage>
        <taxon>Eukaryota</taxon>
        <taxon>Viridiplantae</taxon>
        <taxon>Chlorophyta</taxon>
        <taxon>core chlorophytes</taxon>
        <taxon>Trebouxiophyceae</taxon>
        <taxon>Chlorellales</taxon>
        <taxon>Chlorellaceae</taxon>
        <taxon>Chlorella clade</taxon>
        <taxon>Chlorella</taxon>
    </lineage>
</organism>
<name>A0AAD5DPR8_9CHLO</name>